<sequence>MMFWLGFFCGLGSASTAALIVLAVLLHGDVRAEDVAEAEMVGGAQHG</sequence>
<dbReference type="RefSeq" id="WP_167367903.1">
    <property type="nucleotide sequence ID" value="NZ_FOTK01000089.1"/>
</dbReference>
<gene>
    <name evidence="1" type="ORF">SAMN05192568_108914</name>
</gene>
<proteinExistence type="predicted"/>
<protein>
    <submittedName>
        <fullName evidence="1">Uncharacterized protein</fullName>
    </submittedName>
</protein>
<reference evidence="2" key="1">
    <citation type="submission" date="2016-10" db="EMBL/GenBank/DDBJ databases">
        <authorList>
            <person name="Varghese N."/>
            <person name="Submissions S."/>
        </authorList>
    </citation>
    <scope>NUCLEOTIDE SEQUENCE [LARGE SCALE GENOMIC DNA]</scope>
    <source>
        <strain evidence="2">BL36</strain>
    </source>
</reference>
<evidence type="ECO:0000313" key="1">
    <source>
        <dbReference type="EMBL" id="SFM97179.1"/>
    </source>
</evidence>
<name>A0A1I4V7H6_9HYPH</name>
<evidence type="ECO:0000313" key="2">
    <source>
        <dbReference type="Proteomes" id="UP000199048"/>
    </source>
</evidence>
<accession>A0A1I4V7H6</accession>
<dbReference type="Proteomes" id="UP000199048">
    <property type="component" value="Unassembled WGS sequence"/>
</dbReference>
<dbReference type="EMBL" id="FOTK01000089">
    <property type="protein sequence ID" value="SFM97179.1"/>
    <property type="molecule type" value="Genomic_DNA"/>
</dbReference>
<keyword evidence="2" id="KW-1185">Reference proteome</keyword>
<dbReference type="AlphaFoldDB" id="A0A1I4V7H6"/>
<organism evidence="1 2">
    <name type="scientific">Methylobacterium pseudosasicola</name>
    <dbReference type="NCBI Taxonomy" id="582667"/>
    <lineage>
        <taxon>Bacteria</taxon>
        <taxon>Pseudomonadati</taxon>
        <taxon>Pseudomonadota</taxon>
        <taxon>Alphaproteobacteria</taxon>
        <taxon>Hyphomicrobiales</taxon>
        <taxon>Methylobacteriaceae</taxon>
        <taxon>Methylobacterium</taxon>
    </lineage>
</organism>